<dbReference type="AlphaFoldDB" id="A0AAW9ZWI9"/>
<feature type="transmembrane region" description="Helical" evidence="1">
    <location>
        <begin position="118"/>
        <end position="137"/>
    </location>
</feature>
<dbReference type="Proteomes" id="UP000548771">
    <property type="component" value="Unassembled WGS sequence"/>
</dbReference>
<feature type="transmembrane region" description="Helical" evidence="1">
    <location>
        <begin position="6"/>
        <end position="23"/>
    </location>
</feature>
<feature type="transmembrane region" description="Helical" evidence="1">
    <location>
        <begin position="180"/>
        <end position="199"/>
    </location>
</feature>
<proteinExistence type="predicted"/>
<feature type="transmembrane region" description="Helical" evidence="1">
    <location>
        <begin position="273"/>
        <end position="290"/>
    </location>
</feature>
<feature type="transmembrane region" description="Helical" evidence="1">
    <location>
        <begin position="149"/>
        <end position="168"/>
    </location>
</feature>
<feature type="transmembrane region" description="Helical" evidence="1">
    <location>
        <begin position="244"/>
        <end position="261"/>
    </location>
</feature>
<protein>
    <recommendedName>
        <fullName evidence="4">EamA domain-containing protein</fullName>
    </recommendedName>
</protein>
<comment type="caution">
    <text evidence="2">The sequence shown here is derived from an EMBL/GenBank/DDBJ whole genome shotgun (WGS) entry which is preliminary data.</text>
</comment>
<name>A0AAW9ZWI9_9XANT</name>
<gene>
    <name evidence="2" type="ORF">E1J24_12015</name>
</gene>
<evidence type="ECO:0000256" key="1">
    <source>
        <dbReference type="SAM" id="Phobius"/>
    </source>
</evidence>
<accession>A0AAW9ZWI9</accession>
<feature type="transmembrane region" description="Helical" evidence="1">
    <location>
        <begin position="61"/>
        <end position="83"/>
    </location>
</feature>
<reference evidence="3" key="1">
    <citation type="journal article" date="2020" name="Syst. Appl. Microbiol.">
        <title>Clarifying the taxonomy of the causal agent of bacterial leaf spot of lettuce through a polyphasic approach reveals that Xanthomonas cynarae Trebaol et al. 2000 emend. Timilsina et al. 2019 is a later heterotypic synonym of Xanthomonas hortorum Vauterin et al. 1995.</title>
        <authorList>
            <person name="Moriniere L."/>
            <person name="Burlet A."/>
            <person name="Rosenthal E.R."/>
            <person name="Nesme X."/>
            <person name="Portier P."/>
            <person name="Bull C.T."/>
            <person name="Lavire C."/>
            <person name="Fischer-Le Saux M."/>
            <person name="Bertolla F."/>
        </authorList>
    </citation>
    <scope>NUCLEOTIDE SEQUENCE [LARGE SCALE GENOMIC DNA]</scope>
    <source>
        <strain evidence="3">CFBP2533</strain>
    </source>
</reference>
<keyword evidence="1" id="KW-0812">Transmembrane</keyword>
<organism evidence="2 3">
    <name type="scientific">Xanthomonas hortorum pv. pelargonii</name>
    <dbReference type="NCBI Taxonomy" id="453602"/>
    <lineage>
        <taxon>Bacteria</taxon>
        <taxon>Pseudomonadati</taxon>
        <taxon>Pseudomonadota</taxon>
        <taxon>Gammaproteobacteria</taxon>
        <taxon>Lysobacterales</taxon>
        <taxon>Lysobacteraceae</taxon>
        <taxon>Xanthomonas</taxon>
    </lineage>
</organism>
<feature type="transmembrane region" description="Helical" evidence="1">
    <location>
        <begin position="30"/>
        <end position="49"/>
    </location>
</feature>
<evidence type="ECO:0000313" key="2">
    <source>
        <dbReference type="EMBL" id="NMI22551.1"/>
    </source>
</evidence>
<dbReference type="EMBL" id="SMDX01000014">
    <property type="protein sequence ID" value="NMI22551.1"/>
    <property type="molecule type" value="Genomic_DNA"/>
</dbReference>
<keyword evidence="1" id="KW-1133">Transmembrane helix</keyword>
<sequence length="292" mass="31263">MPMYFLLFAVVCSVLVSVLLKLVPRYRLDAAQTITWNYATAAVLAWLLLDPALDTLHAPSTPWAALLALSVALPSIFMVLARAVTTAGIVRTEMAQRLSLLLSLAAAFTLFGEPFNGWKLTGLGMGLLAIVCIVQRADPRDRAASAPPAAWLWLLGVWMGFALIDLLLKTIAQAGTSSLTSLTLCFAIAFVLMSLLQGLRWTRGVRMDGRNVVAGVLLGMLNFGNIFCYVRAHQALPHSPATVFASMNIGVVVLGVLVGALGFKERIGTRVRVGLLLAVPAIAAIAWGMYTA</sequence>
<feature type="transmembrane region" description="Helical" evidence="1">
    <location>
        <begin position="211"/>
        <end position="232"/>
    </location>
</feature>
<evidence type="ECO:0000313" key="3">
    <source>
        <dbReference type="Proteomes" id="UP000548771"/>
    </source>
</evidence>
<evidence type="ECO:0008006" key="4">
    <source>
        <dbReference type="Google" id="ProtNLM"/>
    </source>
</evidence>
<feature type="transmembrane region" description="Helical" evidence="1">
    <location>
        <begin position="95"/>
        <end position="112"/>
    </location>
</feature>
<keyword evidence="1" id="KW-0472">Membrane</keyword>